<evidence type="ECO:0000256" key="1">
    <source>
        <dbReference type="SAM" id="Phobius"/>
    </source>
</evidence>
<evidence type="ECO:0000313" key="2">
    <source>
        <dbReference type="EMBL" id="MBS7662421.1"/>
    </source>
</evidence>
<dbReference type="EMBL" id="JADPMV010000001">
    <property type="protein sequence ID" value="MBS7662421.1"/>
    <property type="molecule type" value="Genomic_DNA"/>
</dbReference>
<reference evidence="2 3" key="1">
    <citation type="journal article" date="2021" name="Syst. Appl. Microbiol.">
        <title>Pseudomonas lalucatii sp. nov. isolated from Vallgornera, a karstic cave in Mallorca, Western Mediterranean.</title>
        <authorList>
            <person name="Busquets A."/>
            <person name="Mulet M."/>
            <person name="Gomila M."/>
            <person name="Garcia-Valdes E."/>
        </authorList>
    </citation>
    <scope>NUCLEOTIDE SEQUENCE [LARGE SCALE GENOMIC DNA]</scope>
    <source>
        <strain evidence="2 3">R1b54</strain>
    </source>
</reference>
<sequence>MKSKILKLLQLLIGITVIGAIGYGSWVLIKEFLSALTAASPEITAAIIGAMATILVGISAVLISQSHERKRSADEAHRLRKIEIYQGFIDIISRMMGASNKNLSLKEVDPQELVHFAFKFKSDLLLWGSPKVIKAQIYFESVSGSGDTKKLFRAVNSLYSAIREDIGLSNSGLSSLELVKLSLNPEARKEIEQ</sequence>
<feature type="transmembrane region" description="Helical" evidence="1">
    <location>
        <begin position="43"/>
        <end position="63"/>
    </location>
</feature>
<proteinExistence type="predicted"/>
<keyword evidence="1" id="KW-0472">Membrane</keyword>
<keyword evidence="1" id="KW-1133">Transmembrane helix</keyword>
<keyword evidence="3" id="KW-1185">Reference proteome</keyword>
<comment type="caution">
    <text evidence="2">The sequence shown here is derived from an EMBL/GenBank/DDBJ whole genome shotgun (WGS) entry which is preliminary data.</text>
</comment>
<dbReference type="Proteomes" id="UP001196601">
    <property type="component" value="Unassembled WGS sequence"/>
</dbReference>
<accession>A0ABS5Q0X3</accession>
<dbReference type="RefSeq" id="WP_213639722.1">
    <property type="nucleotide sequence ID" value="NZ_JADPMV010000001.1"/>
</dbReference>
<keyword evidence="1" id="KW-0812">Transmembrane</keyword>
<evidence type="ECO:0000313" key="3">
    <source>
        <dbReference type="Proteomes" id="UP001196601"/>
    </source>
</evidence>
<protein>
    <submittedName>
        <fullName evidence="2">Uncharacterized protein</fullName>
    </submittedName>
</protein>
<name>A0ABS5Q0X3_9PSED</name>
<gene>
    <name evidence="2" type="ORF">I0D00_10810</name>
</gene>
<organism evidence="2 3">
    <name type="scientific">Pseudomonas lalucatii</name>
    <dbReference type="NCBI Taxonomy" id="1424203"/>
    <lineage>
        <taxon>Bacteria</taxon>
        <taxon>Pseudomonadati</taxon>
        <taxon>Pseudomonadota</taxon>
        <taxon>Gammaproteobacteria</taxon>
        <taxon>Pseudomonadales</taxon>
        <taxon>Pseudomonadaceae</taxon>
        <taxon>Pseudomonas</taxon>
    </lineage>
</organism>